<gene>
    <name evidence="1" type="ORF">CEXT_652861</name>
</gene>
<reference evidence="1 2" key="1">
    <citation type="submission" date="2021-06" db="EMBL/GenBank/DDBJ databases">
        <title>Caerostris extrusa draft genome.</title>
        <authorList>
            <person name="Kono N."/>
            <person name="Arakawa K."/>
        </authorList>
    </citation>
    <scope>NUCLEOTIDE SEQUENCE [LARGE SCALE GENOMIC DNA]</scope>
</reference>
<accession>A0AAV4XS25</accession>
<sequence length="89" mass="9886">MPPPGFEAEARGTKDQSASQLTIRLAIVGVEAATFTPRASTFRLSNYRGHSQAIINQARLLIVKKQWRYSNDPPKAKISDTVSIDELCR</sequence>
<dbReference type="Proteomes" id="UP001054945">
    <property type="component" value="Unassembled WGS sequence"/>
</dbReference>
<organism evidence="1 2">
    <name type="scientific">Caerostris extrusa</name>
    <name type="common">Bark spider</name>
    <name type="synonym">Caerostris bankana</name>
    <dbReference type="NCBI Taxonomy" id="172846"/>
    <lineage>
        <taxon>Eukaryota</taxon>
        <taxon>Metazoa</taxon>
        <taxon>Ecdysozoa</taxon>
        <taxon>Arthropoda</taxon>
        <taxon>Chelicerata</taxon>
        <taxon>Arachnida</taxon>
        <taxon>Araneae</taxon>
        <taxon>Araneomorphae</taxon>
        <taxon>Entelegynae</taxon>
        <taxon>Araneoidea</taxon>
        <taxon>Araneidae</taxon>
        <taxon>Caerostris</taxon>
    </lineage>
</organism>
<protein>
    <submittedName>
        <fullName evidence="1">Uncharacterized protein</fullName>
    </submittedName>
</protein>
<name>A0AAV4XS25_CAEEX</name>
<keyword evidence="2" id="KW-1185">Reference proteome</keyword>
<evidence type="ECO:0000313" key="1">
    <source>
        <dbReference type="EMBL" id="GIY97163.1"/>
    </source>
</evidence>
<proteinExistence type="predicted"/>
<dbReference type="AlphaFoldDB" id="A0AAV4XS25"/>
<comment type="caution">
    <text evidence="1">The sequence shown here is derived from an EMBL/GenBank/DDBJ whole genome shotgun (WGS) entry which is preliminary data.</text>
</comment>
<evidence type="ECO:0000313" key="2">
    <source>
        <dbReference type="Proteomes" id="UP001054945"/>
    </source>
</evidence>
<dbReference type="EMBL" id="BPLR01000748">
    <property type="protein sequence ID" value="GIY97163.1"/>
    <property type="molecule type" value="Genomic_DNA"/>
</dbReference>